<evidence type="ECO:0000313" key="2">
    <source>
        <dbReference type="Proteomes" id="UP001595557"/>
    </source>
</evidence>
<dbReference type="InterPro" id="IPR036291">
    <property type="entry name" value="NAD(P)-bd_dom_sf"/>
</dbReference>
<keyword evidence="2" id="KW-1185">Reference proteome</keyword>
<evidence type="ECO:0000313" key="1">
    <source>
        <dbReference type="EMBL" id="MFC3169039.1"/>
    </source>
</evidence>
<dbReference type="SUPFAM" id="SSF51735">
    <property type="entry name" value="NAD(P)-binding Rossmann-fold domains"/>
    <property type="match status" value="1"/>
</dbReference>
<proteinExistence type="predicted"/>
<protein>
    <recommendedName>
        <fullName evidence="3">NAD dependent epimerase/dehydratase family protein</fullName>
    </recommendedName>
</protein>
<gene>
    <name evidence="1" type="ORF">ACFOD7_13380</name>
</gene>
<organism evidence="1 2">
    <name type="scientific">Paracoccus fontiphilus</name>
    <dbReference type="NCBI Taxonomy" id="1815556"/>
    <lineage>
        <taxon>Bacteria</taxon>
        <taxon>Pseudomonadati</taxon>
        <taxon>Pseudomonadota</taxon>
        <taxon>Alphaproteobacteria</taxon>
        <taxon>Rhodobacterales</taxon>
        <taxon>Paracoccaceae</taxon>
        <taxon>Paracoccus</taxon>
    </lineage>
</organism>
<evidence type="ECO:0008006" key="3">
    <source>
        <dbReference type="Google" id="ProtNLM"/>
    </source>
</evidence>
<dbReference type="Proteomes" id="UP001595557">
    <property type="component" value="Unassembled WGS sequence"/>
</dbReference>
<dbReference type="RefSeq" id="WP_242690223.1">
    <property type="nucleotide sequence ID" value="NZ_JAFNAW010000044.1"/>
</dbReference>
<accession>A0ABV7II53</accession>
<comment type="caution">
    <text evidence="1">The sequence shown here is derived from an EMBL/GenBank/DDBJ whole genome shotgun (WGS) entry which is preliminary data.</text>
</comment>
<dbReference type="EMBL" id="JBHRTE010000051">
    <property type="protein sequence ID" value="MFC3169039.1"/>
    <property type="molecule type" value="Genomic_DNA"/>
</dbReference>
<sequence>MGNPTAADFPGKQVDTVLHRSATWKIPAHAAGALQQVDHIDCCPFLYSTCFNRVRNTMKHVLVVGGCGFIGSHVVTA</sequence>
<name>A0ABV7II53_9RHOB</name>
<reference evidence="2" key="1">
    <citation type="journal article" date="2019" name="Int. J. Syst. Evol. Microbiol.">
        <title>The Global Catalogue of Microorganisms (GCM) 10K type strain sequencing project: providing services to taxonomists for standard genome sequencing and annotation.</title>
        <authorList>
            <consortium name="The Broad Institute Genomics Platform"/>
            <consortium name="The Broad Institute Genome Sequencing Center for Infectious Disease"/>
            <person name="Wu L."/>
            <person name="Ma J."/>
        </authorList>
    </citation>
    <scope>NUCLEOTIDE SEQUENCE [LARGE SCALE GENOMIC DNA]</scope>
    <source>
        <strain evidence="2">KCTC 52239</strain>
    </source>
</reference>